<evidence type="ECO:0000256" key="2">
    <source>
        <dbReference type="ARBA" id="ARBA00023002"/>
    </source>
</evidence>
<keyword evidence="1" id="KW-0521">NADP</keyword>
<dbReference type="AlphaFoldDB" id="A0AAD6ZNB0"/>
<dbReference type="SUPFAM" id="SSF51735">
    <property type="entry name" value="NAD(P)-binding Rossmann-fold domains"/>
    <property type="match status" value="1"/>
</dbReference>
<keyword evidence="2" id="KW-0560">Oxidoreductase</keyword>
<evidence type="ECO:0000259" key="3">
    <source>
        <dbReference type="Pfam" id="PF05368"/>
    </source>
</evidence>
<gene>
    <name evidence="4" type="ORF">DFH08DRAFT_966591</name>
</gene>
<feature type="domain" description="NmrA-like" evidence="3">
    <location>
        <begin position="129"/>
        <end position="230"/>
    </location>
</feature>
<dbReference type="PANTHER" id="PTHR47706:SF11">
    <property type="entry name" value="ISOFLAVONE REDUCTASE FAMILY PROTEIN (AFU_ORTHOLOGUE AFUA_1G12510)"/>
    <property type="match status" value="1"/>
</dbReference>
<evidence type="ECO:0000313" key="5">
    <source>
        <dbReference type="Proteomes" id="UP001218218"/>
    </source>
</evidence>
<dbReference type="InterPro" id="IPR051609">
    <property type="entry name" value="NmrA/Isoflavone_reductase-like"/>
</dbReference>
<comment type="caution">
    <text evidence="4">The sequence shown here is derived from an EMBL/GenBank/DDBJ whole genome shotgun (WGS) entry which is preliminary data.</text>
</comment>
<reference evidence="4" key="1">
    <citation type="submission" date="2023-03" db="EMBL/GenBank/DDBJ databases">
        <title>Massive genome expansion in bonnet fungi (Mycena s.s.) driven by repeated elements and novel gene families across ecological guilds.</title>
        <authorList>
            <consortium name="Lawrence Berkeley National Laboratory"/>
            <person name="Harder C.B."/>
            <person name="Miyauchi S."/>
            <person name="Viragh M."/>
            <person name="Kuo A."/>
            <person name="Thoen E."/>
            <person name="Andreopoulos B."/>
            <person name="Lu D."/>
            <person name="Skrede I."/>
            <person name="Drula E."/>
            <person name="Henrissat B."/>
            <person name="Morin E."/>
            <person name="Kohler A."/>
            <person name="Barry K."/>
            <person name="LaButti K."/>
            <person name="Morin E."/>
            <person name="Salamov A."/>
            <person name="Lipzen A."/>
            <person name="Mereny Z."/>
            <person name="Hegedus B."/>
            <person name="Baldrian P."/>
            <person name="Stursova M."/>
            <person name="Weitz H."/>
            <person name="Taylor A."/>
            <person name="Grigoriev I.V."/>
            <person name="Nagy L.G."/>
            <person name="Martin F."/>
            <person name="Kauserud H."/>
        </authorList>
    </citation>
    <scope>NUCLEOTIDE SEQUENCE</scope>
    <source>
        <strain evidence="4">CBHHK002</strain>
    </source>
</reference>
<dbReference type="EMBL" id="JARIHO010000036">
    <property type="protein sequence ID" value="KAJ7330837.1"/>
    <property type="molecule type" value="Genomic_DNA"/>
</dbReference>
<proteinExistence type="predicted"/>
<evidence type="ECO:0000256" key="1">
    <source>
        <dbReference type="ARBA" id="ARBA00022857"/>
    </source>
</evidence>
<dbReference type="PANTHER" id="PTHR47706">
    <property type="entry name" value="NMRA-LIKE FAMILY PROTEIN"/>
    <property type="match status" value="1"/>
</dbReference>
<dbReference type="Proteomes" id="UP001218218">
    <property type="component" value="Unassembled WGS sequence"/>
</dbReference>
<evidence type="ECO:0000313" key="4">
    <source>
        <dbReference type="EMBL" id="KAJ7330837.1"/>
    </source>
</evidence>
<dbReference type="Pfam" id="PF05368">
    <property type="entry name" value="NmrA"/>
    <property type="match status" value="1"/>
</dbReference>
<protein>
    <recommendedName>
        <fullName evidence="3">NmrA-like domain-containing protein</fullName>
    </recommendedName>
</protein>
<sequence>MTRKPAHQPLLPGEQVYVDNVKIFRSMTADGTVQHEAELTELLPKGWTLSQPGVHKPEELMPVGSVAQHLDGSVLPSNLTFGRANRVLLADRGDEYGVILYFQPDDSDALEKRTLTSGLDHTLSQALSVLIIGASGTVGRPLVQEFLKHKTSFSRIVVLSDPAKLSRFTDLQSQGVEVVVGSFLESSSYKGFDTVISLAGNAAMKLQPGMIEAAIAGGARHFYPSELGTDISYGNIGKKRFIWKIPYVSRGLWETPETI</sequence>
<accession>A0AAD6ZNB0</accession>
<dbReference type="Gene3D" id="3.40.50.720">
    <property type="entry name" value="NAD(P)-binding Rossmann-like Domain"/>
    <property type="match status" value="1"/>
</dbReference>
<name>A0AAD6ZNB0_9AGAR</name>
<dbReference type="GO" id="GO:0016491">
    <property type="term" value="F:oxidoreductase activity"/>
    <property type="evidence" value="ECO:0007669"/>
    <property type="project" value="UniProtKB-KW"/>
</dbReference>
<organism evidence="4 5">
    <name type="scientific">Mycena albidolilacea</name>
    <dbReference type="NCBI Taxonomy" id="1033008"/>
    <lineage>
        <taxon>Eukaryota</taxon>
        <taxon>Fungi</taxon>
        <taxon>Dikarya</taxon>
        <taxon>Basidiomycota</taxon>
        <taxon>Agaricomycotina</taxon>
        <taxon>Agaricomycetes</taxon>
        <taxon>Agaricomycetidae</taxon>
        <taxon>Agaricales</taxon>
        <taxon>Marasmiineae</taxon>
        <taxon>Mycenaceae</taxon>
        <taxon>Mycena</taxon>
    </lineage>
</organism>
<dbReference type="InterPro" id="IPR008030">
    <property type="entry name" value="NmrA-like"/>
</dbReference>
<keyword evidence="5" id="KW-1185">Reference proteome</keyword>
<dbReference type="InterPro" id="IPR036291">
    <property type="entry name" value="NAD(P)-bd_dom_sf"/>
</dbReference>